<gene>
    <name evidence="1" type="ORF">EAE97_010050</name>
</gene>
<dbReference type="Proteomes" id="UP000710849">
    <property type="component" value="Unassembled WGS sequence"/>
</dbReference>
<dbReference type="AlphaFoldDB" id="A0A9P5I751"/>
<name>A0A9P5I751_9HELO</name>
<evidence type="ECO:0000313" key="1">
    <source>
        <dbReference type="EMBL" id="KAF7927375.1"/>
    </source>
</evidence>
<sequence>MFKRPFYFSLAATFAYIAYLYAGTSTQSEENHVAKKIGEWRGKNNTVLFVTNSEHGFANVFLATSHALLTEYNDLDIHFATFDKLKDDITSISDFALKTGSERTITFHELKGPSYKKSLNGGGFNVDLAIN</sequence>
<reference evidence="1 2" key="1">
    <citation type="journal article" date="2020" name="Genome Biol. Evol.">
        <title>Comparative genomics of Sclerotiniaceae.</title>
        <authorList>
            <person name="Valero Jimenez C.A."/>
            <person name="Steentjes M."/>
            <person name="Scholten O.E."/>
            <person name="Van Kan J.A.L."/>
        </authorList>
    </citation>
    <scope>NUCLEOTIDE SEQUENCE [LARGE SCALE GENOMIC DNA]</scope>
    <source>
        <strain evidence="1 2">MUCL 94</strain>
    </source>
</reference>
<dbReference type="EMBL" id="RCSW01000025">
    <property type="protein sequence ID" value="KAF7927375.1"/>
    <property type="molecule type" value="Genomic_DNA"/>
</dbReference>
<comment type="caution">
    <text evidence="1">The sequence shown here is derived from an EMBL/GenBank/DDBJ whole genome shotgun (WGS) entry which is preliminary data.</text>
</comment>
<protein>
    <submittedName>
        <fullName evidence="1">Uncharacterized protein</fullName>
    </submittedName>
</protein>
<evidence type="ECO:0000313" key="2">
    <source>
        <dbReference type="Proteomes" id="UP000710849"/>
    </source>
</evidence>
<organism evidence="1 2">
    <name type="scientific">Botrytis byssoidea</name>
    <dbReference type="NCBI Taxonomy" id="139641"/>
    <lineage>
        <taxon>Eukaryota</taxon>
        <taxon>Fungi</taxon>
        <taxon>Dikarya</taxon>
        <taxon>Ascomycota</taxon>
        <taxon>Pezizomycotina</taxon>
        <taxon>Leotiomycetes</taxon>
        <taxon>Helotiales</taxon>
        <taxon>Sclerotiniaceae</taxon>
        <taxon>Botrytis</taxon>
    </lineage>
</organism>
<dbReference type="GeneID" id="62153638"/>
<proteinExistence type="predicted"/>
<keyword evidence="2" id="KW-1185">Reference proteome</keyword>
<dbReference type="RefSeq" id="XP_038728611.1">
    <property type="nucleotide sequence ID" value="XM_038880565.1"/>
</dbReference>
<accession>A0A9P5I751</accession>